<accession>A0A024ELQ7</accession>
<protein>
    <submittedName>
        <fullName evidence="1">Uncharacterized protein</fullName>
    </submittedName>
</protein>
<dbReference type="HOGENOM" id="CLU_112345_0_0_6"/>
<geneLocation type="plasmid" evidence="1">
    <name>unnamed</name>
</geneLocation>
<dbReference type="AlphaFoldDB" id="A0A024ELQ7"/>
<name>A0A024ELQ7_9PSED</name>
<reference evidence="1" key="1">
    <citation type="journal article" date="2012" name="J. Bacteriol.">
        <title>Genome sequence of cold-adapted Pseudomonas mandelii strain JR-1.</title>
        <authorList>
            <person name="Jang S.H."/>
            <person name="Kim J."/>
            <person name="Kim J."/>
            <person name="Hong S."/>
            <person name="Lee C."/>
        </authorList>
    </citation>
    <scope>NUCLEOTIDE SEQUENCE [LARGE SCALE GENOMIC DNA]</scope>
    <source>
        <strain evidence="1">JR-1</strain>
        <plasmid evidence="1">unnamed</plasmid>
    </source>
</reference>
<dbReference type="KEGG" id="pman:OU5_P0299"/>
<dbReference type="EMBL" id="CP005961">
    <property type="protein sequence ID" value="AHZ73551.1"/>
    <property type="molecule type" value="Genomic_DNA"/>
</dbReference>
<dbReference type="OrthoDB" id="6896637at2"/>
<sequence length="180" mass="20190">MLTPAHNFTAMRGDVELTAEVSPCCFMYGSPLQITVRLPNGGGDTIVQNKDIAIKDATEGDCKSLLETVQIMPCKTCQKPAFDPSSCRTNRDGECEHCFMKKLNEEFDGFEKKYQAKLKKDDAKYKAKGCTHRVTTWVHPTRGDDYQLIMWMTNPTAEEIVAQLKKKRGADTTGYQLVAL</sequence>
<keyword evidence="1" id="KW-0614">Plasmid</keyword>
<evidence type="ECO:0000313" key="1">
    <source>
        <dbReference type="EMBL" id="AHZ73551.1"/>
    </source>
</evidence>
<proteinExistence type="predicted"/>
<organism evidence="1">
    <name type="scientific">Pseudomonas mandelii JR-1</name>
    <dbReference type="NCBI Taxonomy" id="1147786"/>
    <lineage>
        <taxon>Bacteria</taxon>
        <taxon>Pseudomonadati</taxon>
        <taxon>Pseudomonadota</taxon>
        <taxon>Gammaproteobacteria</taxon>
        <taxon>Pseudomonadales</taxon>
        <taxon>Pseudomonadaceae</taxon>
        <taxon>Pseudomonas</taxon>
    </lineage>
</organism>
<gene>
    <name evidence="1" type="ORF">OU5_P0299</name>
</gene>
<dbReference type="Proteomes" id="UP000026913">
    <property type="component" value="Plasmid unnamed"/>
</dbReference>
<dbReference type="RefSeq" id="WP_010466271.1">
    <property type="nucleotide sequence ID" value="NZ_CP005961.1"/>
</dbReference>